<reference evidence="2 3" key="1">
    <citation type="submission" date="2019-04" db="EMBL/GenBank/DDBJ databases">
        <title>Sulfurimonas crateris sp. nov. a facultative anaerobic sulfur-oxidizing chemolithautotrophic bacterium isolated from a terrestrial mud vulcano.</title>
        <authorList>
            <person name="Ratnikova N.M."/>
            <person name="Slobodkin A.I."/>
            <person name="Merkel A.Y."/>
            <person name="Novikov A."/>
            <person name="Bonch-Osmolovskaya E.A."/>
            <person name="Slobodkina G.B."/>
        </authorList>
    </citation>
    <scope>NUCLEOTIDE SEQUENCE [LARGE SCALE GENOMIC DNA]</scope>
    <source>
        <strain evidence="2 3">SN118</strain>
    </source>
</reference>
<dbReference type="InterPro" id="IPR029063">
    <property type="entry name" value="SAM-dependent_MTases_sf"/>
</dbReference>
<dbReference type="CDD" id="cd02440">
    <property type="entry name" value="AdoMet_MTases"/>
    <property type="match status" value="1"/>
</dbReference>
<dbReference type="SUPFAM" id="SSF53335">
    <property type="entry name" value="S-adenosyl-L-methionine-dependent methyltransferases"/>
    <property type="match status" value="1"/>
</dbReference>
<dbReference type="Gene3D" id="3.40.50.150">
    <property type="entry name" value="Vaccinia Virus protein VP39"/>
    <property type="match status" value="1"/>
</dbReference>
<dbReference type="RefSeq" id="WP_137013423.1">
    <property type="nucleotide sequence ID" value="NZ_SZPX01000004.1"/>
</dbReference>
<feature type="domain" description="Methyltransferase type 11" evidence="1">
    <location>
        <begin position="41"/>
        <end position="131"/>
    </location>
</feature>
<keyword evidence="2" id="KW-0808">Transferase</keyword>
<name>A0A4U2Z638_9BACT</name>
<evidence type="ECO:0000259" key="1">
    <source>
        <dbReference type="Pfam" id="PF08241"/>
    </source>
</evidence>
<dbReference type="OrthoDB" id="5319472at2"/>
<dbReference type="GO" id="GO:0008757">
    <property type="term" value="F:S-adenosylmethionine-dependent methyltransferase activity"/>
    <property type="evidence" value="ECO:0007669"/>
    <property type="project" value="InterPro"/>
</dbReference>
<dbReference type="AlphaFoldDB" id="A0A4U2Z638"/>
<dbReference type="Proteomes" id="UP000309561">
    <property type="component" value="Unassembled WGS sequence"/>
</dbReference>
<dbReference type="PANTHER" id="PTHR43591">
    <property type="entry name" value="METHYLTRANSFERASE"/>
    <property type="match status" value="1"/>
</dbReference>
<gene>
    <name evidence="2" type="ORF">FCU45_06265</name>
</gene>
<sequence>MMPFNNLGFVFKHFGSIIYSKPILEDLCLFLQDFSDKESVLDIGAGTGVMSEFAYRCNDRLKFVAVDPAEGMLKYAPPYLETHIGAAEALPFEDSSFDAVFMGESLHHFDDIDAALNEVLRVLKEGGKLFIYDFDRGTFLGKCVCFMERVFGEPANFYEPAVLKEELESYGFSVTVMKHGWRYTVSASL</sequence>
<keyword evidence="2" id="KW-0489">Methyltransferase</keyword>
<accession>A0A4U2Z638</accession>
<comment type="caution">
    <text evidence="2">The sequence shown here is derived from an EMBL/GenBank/DDBJ whole genome shotgun (WGS) entry which is preliminary data.</text>
</comment>
<keyword evidence="3" id="KW-1185">Reference proteome</keyword>
<protein>
    <submittedName>
        <fullName evidence="2">Class I SAM-dependent methyltransferase</fullName>
    </submittedName>
</protein>
<dbReference type="GO" id="GO:0032259">
    <property type="term" value="P:methylation"/>
    <property type="evidence" value="ECO:0007669"/>
    <property type="project" value="UniProtKB-KW"/>
</dbReference>
<dbReference type="EMBL" id="SZPX01000004">
    <property type="protein sequence ID" value="TKI69659.1"/>
    <property type="molecule type" value="Genomic_DNA"/>
</dbReference>
<dbReference type="InterPro" id="IPR013216">
    <property type="entry name" value="Methyltransf_11"/>
</dbReference>
<dbReference type="Pfam" id="PF08241">
    <property type="entry name" value="Methyltransf_11"/>
    <property type="match status" value="1"/>
</dbReference>
<proteinExistence type="predicted"/>
<evidence type="ECO:0000313" key="2">
    <source>
        <dbReference type="EMBL" id="TKI69659.1"/>
    </source>
</evidence>
<evidence type="ECO:0000313" key="3">
    <source>
        <dbReference type="Proteomes" id="UP000309561"/>
    </source>
</evidence>
<organism evidence="2 3">
    <name type="scientific">Sulfurimonas crateris</name>
    <dbReference type="NCBI Taxonomy" id="2574727"/>
    <lineage>
        <taxon>Bacteria</taxon>
        <taxon>Pseudomonadati</taxon>
        <taxon>Campylobacterota</taxon>
        <taxon>Epsilonproteobacteria</taxon>
        <taxon>Campylobacterales</taxon>
        <taxon>Sulfurimonadaceae</taxon>
        <taxon>Sulfurimonas</taxon>
    </lineage>
</organism>